<evidence type="ECO:0000313" key="3">
    <source>
        <dbReference type="Proteomes" id="UP001165083"/>
    </source>
</evidence>
<evidence type="ECO:0000256" key="1">
    <source>
        <dbReference type="SAM" id="SignalP"/>
    </source>
</evidence>
<evidence type="ECO:0000313" key="2">
    <source>
        <dbReference type="EMBL" id="GMF30596.1"/>
    </source>
</evidence>
<reference evidence="2" key="1">
    <citation type="submission" date="2023-04" db="EMBL/GenBank/DDBJ databases">
        <title>Phytophthora lilii NBRC 32176.</title>
        <authorList>
            <person name="Ichikawa N."/>
            <person name="Sato H."/>
            <person name="Tonouchi N."/>
        </authorList>
    </citation>
    <scope>NUCLEOTIDE SEQUENCE</scope>
    <source>
        <strain evidence="2">NBRC 32176</strain>
    </source>
</reference>
<gene>
    <name evidence="2" type="ORF">Plil01_001306400</name>
</gene>
<sequence>MPSIVPFPCLLILTLVDAAPLDPPGAGSSTNYMFWIRNCVLSGQRYYTMLLPIIKILAKTLISSTLGSKFELLPQIMIFNVDVFNALYVSSSMQSSNSITTTLAMVALDVAQALVSISDIKNFMKSIV</sequence>
<name>A0A9W6UE08_9STRA</name>
<organism evidence="2 3">
    <name type="scientific">Phytophthora lilii</name>
    <dbReference type="NCBI Taxonomy" id="2077276"/>
    <lineage>
        <taxon>Eukaryota</taxon>
        <taxon>Sar</taxon>
        <taxon>Stramenopiles</taxon>
        <taxon>Oomycota</taxon>
        <taxon>Peronosporomycetes</taxon>
        <taxon>Peronosporales</taxon>
        <taxon>Peronosporaceae</taxon>
        <taxon>Phytophthora</taxon>
    </lineage>
</organism>
<dbReference type="AlphaFoldDB" id="A0A9W6UE08"/>
<feature type="signal peptide" evidence="1">
    <location>
        <begin position="1"/>
        <end position="18"/>
    </location>
</feature>
<dbReference type="EMBL" id="BSXW01000849">
    <property type="protein sequence ID" value="GMF30596.1"/>
    <property type="molecule type" value="Genomic_DNA"/>
</dbReference>
<keyword evidence="1" id="KW-0732">Signal</keyword>
<protein>
    <submittedName>
        <fullName evidence="2">Unnamed protein product</fullName>
    </submittedName>
</protein>
<dbReference type="Proteomes" id="UP001165083">
    <property type="component" value="Unassembled WGS sequence"/>
</dbReference>
<comment type="caution">
    <text evidence="2">The sequence shown here is derived from an EMBL/GenBank/DDBJ whole genome shotgun (WGS) entry which is preliminary data.</text>
</comment>
<keyword evidence="3" id="KW-1185">Reference proteome</keyword>
<feature type="chain" id="PRO_5040749829" evidence="1">
    <location>
        <begin position="19"/>
        <end position="128"/>
    </location>
</feature>
<accession>A0A9W6UE08</accession>
<proteinExistence type="predicted"/>